<reference evidence="1 2" key="1">
    <citation type="journal article" date="2017" name="Nature">
        <title>The Apostasia genome and the evolution of orchids.</title>
        <authorList>
            <person name="Zhang G.Q."/>
            <person name="Liu K.W."/>
            <person name="Li Z."/>
            <person name="Lohaus R."/>
            <person name="Hsiao Y.Y."/>
            <person name="Niu S.C."/>
            <person name="Wang J.Y."/>
            <person name="Lin Y.C."/>
            <person name="Xu Q."/>
            <person name="Chen L.J."/>
            <person name="Yoshida K."/>
            <person name="Fujiwara S."/>
            <person name="Wang Z.W."/>
            <person name="Zhang Y.Q."/>
            <person name="Mitsuda N."/>
            <person name="Wang M."/>
            <person name="Liu G.H."/>
            <person name="Pecoraro L."/>
            <person name="Huang H.X."/>
            <person name="Xiao X.J."/>
            <person name="Lin M."/>
            <person name="Wu X.Y."/>
            <person name="Wu W.L."/>
            <person name="Chen Y.Y."/>
            <person name="Chang S.B."/>
            <person name="Sakamoto S."/>
            <person name="Ohme-Takagi M."/>
            <person name="Yagi M."/>
            <person name="Zeng S.J."/>
            <person name="Shen C.Y."/>
            <person name="Yeh C.M."/>
            <person name="Luo Y.B."/>
            <person name="Tsai W.C."/>
            <person name="Van de Peer Y."/>
            <person name="Liu Z.J."/>
        </authorList>
    </citation>
    <scope>NUCLEOTIDE SEQUENCE [LARGE SCALE GENOMIC DNA]</scope>
    <source>
        <strain evidence="2">cv. Shenzhen</strain>
        <tissue evidence="1">Stem</tissue>
    </source>
</reference>
<gene>
    <name evidence="1" type="ORF">AXF42_Ash007981</name>
</gene>
<sequence>MRALIDNGMGWRGRRMEDLEEAVRTTVNIINASSVGHHVKSQATFDVLLQTLVDVSILNQENIRGSAFLLFCGPKGPDRFFNSRSHGLGEIPPTGAYAGWGYQLASPCKGSNDGQSTPKA</sequence>
<accession>A0A2I0B5Y0</accession>
<evidence type="ECO:0000313" key="2">
    <source>
        <dbReference type="Proteomes" id="UP000236161"/>
    </source>
</evidence>
<organism evidence="1 2">
    <name type="scientific">Apostasia shenzhenica</name>
    <dbReference type="NCBI Taxonomy" id="1088818"/>
    <lineage>
        <taxon>Eukaryota</taxon>
        <taxon>Viridiplantae</taxon>
        <taxon>Streptophyta</taxon>
        <taxon>Embryophyta</taxon>
        <taxon>Tracheophyta</taxon>
        <taxon>Spermatophyta</taxon>
        <taxon>Magnoliopsida</taxon>
        <taxon>Liliopsida</taxon>
        <taxon>Asparagales</taxon>
        <taxon>Orchidaceae</taxon>
        <taxon>Apostasioideae</taxon>
        <taxon>Apostasia</taxon>
    </lineage>
</organism>
<protein>
    <submittedName>
        <fullName evidence="1">Uncharacterized protein</fullName>
    </submittedName>
</protein>
<keyword evidence="2" id="KW-1185">Reference proteome</keyword>
<evidence type="ECO:0000313" key="1">
    <source>
        <dbReference type="EMBL" id="PKA63185.1"/>
    </source>
</evidence>
<proteinExistence type="predicted"/>
<dbReference type="Proteomes" id="UP000236161">
    <property type="component" value="Unassembled WGS sequence"/>
</dbReference>
<dbReference type="EMBL" id="KZ451911">
    <property type="protein sequence ID" value="PKA63185.1"/>
    <property type="molecule type" value="Genomic_DNA"/>
</dbReference>
<name>A0A2I0B5Y0_9ASPA</name>
<dbReference type="AlphaFoldDB" id="A0A2I0B5Y0"/>